<evidence type="ECO:0000313" key="1">
    <source>
        <dbReference type="EMBL" id="QSS65395.1"/>
    </source>
</evidence>
<proteinExistence type="predicted"/>
<evidence type="ECO:0000313" key="2">
    <source>
        <dbReference type="Proteomes" id="UP000663671"/>
    </source>
</evidence>
<dbReference type="Proteomes" id="UP000663671">
    <property type="component" value="Chromosome 3"/>
</dbReference>
<organism evidence="1 2">
    <name type="scientific">Ajellomyces capsulatus</name>
    <name type="common">Darling's disease fungus</name>
    <name type="synonym">Histoplasma capsulatum</name>
    <dbReference type="NCBI Taxonomy" id="5037"/>
    <lineage>
        <taxon>Eukaryota</taxon>
        <taxon>Fungi</taxon>
        <taxon>Dikarya</taxon>
        <taxon>Ascomycota</taxon>
        <taxon>Pezizomycotina</taxon>
        <taxon>Eurotiomycetes</taxon>
        <taxon>Eurotiomycetidae</taxon>
        <taxon>Onygenales</taxon>
        <taxon>Ajellomycetaceae</taxon>
        <taxon>Histoplasma</taxon>
    </lineage>
</organism>
<dbReference type="AlphaFoldDB" id="A0A8A1MHP3"/>
<gene>
    <name evidence="1" type="ORF">I7I51_06238</name>
</gene>
<dbReference type="VEuPathDB" id="FungiDB:I7I51_06238"/>
<dbReference type="EMBL" id="CP069115">
    <property type="protein sequence ID" value="QSS65395.1"/>
    <property type="molecule type" value="Genomic_DNA"/>
</dbReference>
<name>A0A8A1MHP3_AJECA</name>
<accession>A0A8A1MHP3</accession>
<reference evidence="1" key="1">
    <citation type="submission" date="2021-01" db="EMBL/GenBank/DDBJ databases">
        <title>Chromosome-level genome assembly of a human fungal pathogen reveals clustering of transcriptionally co-regulated genes.</title>
        <authorList>
            <person name="Voorhies M."/>
            <person name="Cohen S."/>
            <person name="Shea T.P."/>
            <person name="Petrus S."/>
            <person name="Munoz J.F."/>
            <person name="Poplawski S."/>
            <person name="Goldman W.E."/>
            <person name="Michael T."/>
            <person name="Cuomo C.A."/>
            <person name="Sil A."/>
            <person name="Beyhan S."/>
        </authorList>
    </citation>
    <scope>NUCLEOTIDE SEQUENCE</scope>
    <source>
        <strain evidence="1">WU24</strain>
    </source>
</reference>
<sequence length="135" mass="15205">MTIQGFHGLSVVVGILGKRARDVKTPVKSGSSLPICDHEGQLQDSSTAENLHPPSILSGEKGCGWLFRFILLRFRKENLLWDLSRNVVSKTRIPILQHRCAPPIMLWKLKRHIFHLDVEEVVQGPDETLICPSMS</sequence>
<protein>
    <submittedName>
        <fullName evidence="1">Uncharacterized protein</fullName>
    </submittedName>
</protein>